<gene>
    <name evidence="2" type="ORF">M5K25_022784</name>
</gene>
<comment type="caution">
    <text evidence="2">The sequence shown here is derived from an EMBL/GenBank/DDBJ whole genome shotgun (WGS) entry which is preliminary data.</text>
</comment>
<feature type="region of interest" description="Disordered" evidence="1">
    <location>
        <begin position="1"/>
        <end position="28"/>
    </location>
</feature>
<reference evidence="2 3" key="1">
    <citation type="journal article" date="2024" name="Plant Biotechnol. J.">
        <title>Dendrobium thyrsiflorum genome and its molecular insights into genes involved in important horticultural traits.</title>
        <authorList>
            <person name="Chen B."/>
            <person name="Wang J.Y."/>
            <person name="Zheng P.J."/>
            <person name="Li K.L."/>
            <person name="Liang Y.M."/>
            <person name="Chen X.F."/>
            <person name="Zhang C."/>
            <person name="Zhao X."/>
            <person name="He X."/>
            <person name="Zhang G.Q."/>
            <person name="Liu Z.J."/>
            <person name="Xu Q."/>
        </authorList>
    </citation>
    <scope>NUCLEOTIDE SEQUENCE [LARGE SCALE GENOMIC DNA]</scope>
    <source>
        <strain evidence="2">GZMU011</strain>
    </source>
</reference>
<feature type="compositionally biased region" description="Polar residues" evidence="1">
    <location>
        <begin position="1"/>
        <end position="10"/>
    </location>
</feature>
<dbReference type="EMBL" id="JANQDX010000017">
    <property type="protein sequence ID" value="KAL0908296.1"/>
    <property type="molecule type" value="Genomic_DNA"/>
</dbReference>
<name>A0ABD0U6T2_DENTH</name>
<evidence type="ECO:0000256" key="1">
    <source>
        <dbReference type="SAM" id="MobiDB-lite"/>
    </source>
</evidence>
<sequence length="132" mass="14744">MGSPLTNQNRTKSRPVHQTPVARKEQPKKKIFFFSRRLPLLLHLMFTKNNPIKASTRRSPTFPPPIRSNRGLLQRLGSAVNPVSPSPMPGSNSRMISSLMRPSLVRLASRNPGPSLVLNCPQELLYGFTCSL</sequence>
<protein>
    <submittedName>
        <fullName evidence="2">Uncharacterized protein</fullName>
    </submittedName>
</protein>
<evidence type="ECO:0000313" key="3">
    <source>
        <dbReference type="Proteomes" id="UP001552299"/>
    </source>
</evidence>
<dbReference type="AlphaFoldDB" id="A0ABD0U6T2"/>
<dbReference type="Proteomes" id="UP001552299">
    <property type="component" value="Unassembled WGS sequence"/>
</dbReference>
<organism evidence="2 3">
    <name type="scientific">Dendrobium thyrsiflorum</name>
    <name type="common">Pinecone-like raceme dendrobium</name>
    <name type="synonym">Orchid</name>
    <dbReference type="NCBI Taxonomy" id="117978"/>
    <lineage>
        <taxon>Eukaryota</taxon>
        <taxon>Viridiplantae</taxon>
        <taxon>Streptophyta</taxon>
        <taxon>Embryophyta</taxon>
        <taxon>Tracheophyta</taxon>
        <taxon>Spermatophyta</taxon>
        <taxon>Magnoliopsida</taxon>
        <taxon>Liliopsida</taxon>
        <taxon>Asparagales</taxon>
        <taxon>Orchidaceae</taxon>
        <taxon>Epidendroideae</taxon>
        <taxon>Malaxideae</taxon>
        <taxon>Dendrobiinae</taxon>
        <taxon>Dendrobium</taxon>
    </lineage>
</organism>
<evidence type="ECO:0000313" key="2">
    <source>
        <dbReference type="EMBL" id="KAL0908296.1"/>
    </source>
</evidence>
<keyword evidence="3" id="KW-1185">Reference proteome</keyword>
<proteinExistence type="predicted"/>
<accession>A0ABD0U6T2</accession>